<protein>
    <submittedName>
        <fullName evidence="2">Uncharacterized protein</fullName>
    </submittedName>
</protein>
<dbReference type="PANTHER" id="PTHR33376:SF15">
    <property type="entry name" value="BLL6794 PROTEIN"/>
    <property type="match status" value="1"/>
</dbReference>
<dbReference type="SUPFAM" id="SSF53850">
    <property type="entry name" value="Periplasmic binding protein-like II"/>
    <property type="match status" value="1"/>
</dbReference>
<comment type="caution">
    <text evidence="2">The sequence shown here is derived from an EMBL/GenBank/DDBJ whole genome shotgun (WGS) entry which is preliminary data.</text>
</comment>
<evidence type="ECO:0000313" key="2">
    <source>
        <dbReference type="EMBL" id="GAI65441.1"/>
    </source>
</evidence>
<reference evidence="2" key="1">
    <citation type="journal article" date="2014" name="Front. Microbiol.">
        <title>High frequency of phylogenetically diverse reductive dehalogenase-homologous genes in deep subseafloor sedimentary metagenomes.</title>
        <authorList>
            <person name="Kawai M."/>
            <person name="Futagami T."/>
            <person name="Toyoda A."/>
            <person name="Takaki Y."/>
            <person name="Nishi S."/>
            <person name="Hori S."/>
            <person name="Arai W."/>
            <person name="Tsubouchi T."/>
            <person name="Morono Y."/>
            <person name="Uchiyama I."/>
            <person name="Ito T."/>
            <person name="Fujiyama A."/>
            <person name="Inagaki F."/>
            <person name="Takami H."/>
        </authorList>
    </citation>
    <scope>NUCLEOTIDE SEQUENCE</scope>
    <source>
        <strain evidence="2">Expedition CK06-06</strain>
    </source>
</reference>
<dbReference type="GO" id="GO:0055085">
    <property type="term" value="P:transmembrane transport"/>
    <property type="evidence" value="ECO:0007669"/>
    <property type="project" value="InterPro"/>
</dbReference>
<dbReference type="NCBIfam" id="NF037995">
    <property type="entry name" value="TRAP_S1"/>
    <property type="match status" value="1"/>
</dbReference>
<keyword evidence="1" id="KW-0732">Signal</keyword>
<dbReference type="InterPro" id="IPR038404">
    <property type="entry name" value="TRAP_DctP_sf"/>
</dbReference>
<accession>X1REK5</accession>
<dbReference type="InterPro" id="IPR018389">
    <property type="entry name" value="DctP_fam"/>
</dbReference>
<dbReference type="AlphaFoldDB" id="X1REK5"/>
<dbReference type="CDD" id="cd13665">
    <property type="entry name" value="PBP2_TRAP_Dctp3_4"/>
    <property type="match status" value="1"/>
</dbReference>
<proteinExistence type="predicted"/>
<dbReference type="PROSITE" id="PS51257">
    <property type="entry name" value="PROKAR_LIPOPROTEIN"/>
    <property type="match status" value="1"/>
</dbReference>
<name>X1REK5_9ZZZZ</name>
<dbReference type="PANTHER" id="PTHR33376">
    <property type="match status" value="1"/>
</dbReference>
<dbReference type="EMBL" id="BARW01000506">
    <property type="protein sequence ID" value="GAI65441.1"/>
    <property type="molecule type" value="Genomic_DNA"/>
</dbReference>
<organism evidence="2">
    <name type="scientific">marine sediment metagenome</name>
    <dbReference type="NCBI Taxonomy" id="412755"/>
    <lineage>
        <taxon>unclassified sequences</taxon>
        <taxon>metagenomes</taxon>
        <taxon>ecological metagenomes</taxon>
    </lineage>
</organism>
<evidence type="ECO:0000256" key="1">
    <source>
        <dbReference type="ARBA" id="ARBA00022729"/>
    </source>
</evidence>
<gene>
    <name evidence="2" type="ORF">S12H4_02168</name>
</gene>
<dbReference type="Gene3D" id="3.40.190.170">
    <property type="entry name" value="Bacterial extracellular solute-binding protein, family 7"/>
    <property type="match status" value="1"/>
</dbReference>
<dbReference type="Pfam" id="PF03480">
    <property type="entry name" value="DctP"/>
    <property type="match status" value="1"/>
</dbReference>
<sequence>MRRKKLVTLLGSACLILVLASLPFMAACPAEEPISPTDGDGDEEPAEVIELKVANYIPAPAKHSLLLEEFCLELEERTNGQVSVDYFAGGSLLTAEAIFDGVISGIADIGFSHVYYTPGRMPVTEAAGLPLGYSSSWVSGQVVNDFYNEFKPAEFDDVIMLWMCTSSVSAIATADKPIHTLEDLQGLTIRSPGLSGEVMSALGATPTPTPMMEVYDAIAKGEIDGESSNFETLKNFNFAEVVNYVTSIWQINFPYPFFVVMNKDSYNNLPPDVKEIFDELCGEYRERFVLMWNSIDFDGKEYALSLGVEFFDLSETEAVRWVTAVEPVIDDYVANMVDKGYSEAEVRGWIDFLREREEYWTDKQIAWHIMSAAGPPEVTE</sequence>